<name>A0A0G2HZE5_9EURO</name>
<dbReference type="Proteomes" id="UP000034164">
    <property type="component" value="Unassembled WGS sequence"/>
</dbReference>
<comment type="caution">
    <text evidence="1">The sequence shown here is derived from an EMBL/GenBank/DDBJ whole genome shotgun (WGS) entry which is preliminary data.</text>
</comment>
<dbReference type="VEuPathDB" id="FungiDB:EMCG_02199"/>
<dbReference type="EMBL" id="LCZI01000980">
    <property type="protein sequence ID" value="KKZ63468.1"/>
    <property type="molecule type" value="Genomic_DNA"/>
</dbReference>
<proteinExistence type="predicted"/>
<dbReference type="SUPFAM" id="SSF52467">
    <property type="entry name" value="DHS-like NAD/FAD-binding domain"/>
    <property type="match status" value="1"/>
</dbReference>
<reference evidence="2" key="1">
    <citation type="journal article" date="2015" name="PLoS Genet.">
        <title>The dynamic genome and transcriptome of the human fungal pathogen Blastomyces and close relative Emmonsia.</title>
        <authorList>
            <person name="Munoz J.F."/>
            <person name="Gauthier G.M."/>
            <person name="Desjardins C.A."/>
            <person name="Gallo J.E."/>
            <person name="Holder J."/>
            <person name="Sullivan T.D."/>
            <person name="Marty A.J."/>
            <person name="Carmen J.C."/>
            <person name="Chen Z."/>
            <person name="Ding L."/>
            <person name="Gujja S."/>
            <person name="Magrini V."/>
            <person name="Misas E."/>
            <person name="Mitreva M."/>
            <person name="Priest M."/>
            <person name="Saif S."/>
            <person name="Whiston E.A."/>
            <person name="Young S."/>
            <person name="Zeng Q."/>
            <person name="Goldman W.E."/>
            <person name="Mardis E.R."/>
            <person name="Taylor J.W."/>
            <person name="McEwen J.G."/>
            <person name="Clay O.K."/>
            <person name="Klein B.S."/>
            <person name="Cuomo C.A."/>
        </authorList>
    </citation>
    <scope>NUCLEOTIDE SEQUENCE [LARGE SCALE GENOMIC DNA]</scope>
    <source>
        <strain evidence="2">UAMH 3008</strain>
    </source>
</reference>
<dbReference type="OrthoDB" id="424302at2759"/>
<evidence type="ECO:0000313" key="2">
    <source>
        <dbReference type="Proteomes" id="UP000034164"/>
    </source>
</evidence>
<accession>A0A0G2HZE5</accession>
<protein>
    <submittedName>
        <fullName evidence="1">Uncharacterized protein</fullName>
    </submittedName>
</protein>
<organism evidence="1 2">
    <name type="scientific">[Emmonsia] crescens</name>
    <dbReference type="NCBI Taxonomy" id="73230"/>
    <lineage>
        <taxon>Eukaryota</taxon>
        <taxon>Fungi</taxon>
        <taxon>Dikarya</taxon>
        <taxon>Ascomycota</taxon>
        <taxon>Pezizomycotina</taxon>
        <taxon>Eurotiomycetes</taxon>
        <taxon>Eurotiomycetidae</taxon>
        <taxon>Onygenales</taxon>
        <taxon>Ajellomycetaceae</taxon>
        <taxon>Emergomyces</taxon>
    </lineage>
</organism>
<dbReference type="InterPro" id="IPR029035">
    <property type="entry name" value="DHS-like_NAD/FAD-binding_dom"/>
</dbReference>
<gene>
    <name evidence="1" type="ORF">EMCG_02199</name>
</gene>
<sequence>MFLDQLAKPGALDTGDREKKVFRVYPGGDLDITNALHYYPPCLHCLENPPLSEDGTVGRVEVEPDGAISPNSNAGILKPAIAMYAEPLDESAEMVIDEAGKLFVLGGNLSTIPAWNLVERA</sequence>
<evidence type="ECO:0000313" key="1">
    <source>
        <dbReference type="EMBL" id="KKZ63468.1"/>
    </source>
</evidence>
<dbReference type="AlphaFoldDB" id="A0A0G2HZE5"/>